<protein>
    <recommendedName>
        <fullName evidence="6">Nodulin-like domain-containing protein</fullName>
    </recommendedName>
</protein>
<evidence type="ECO:0000313" key="8">
    <source>
        <dbReference type="Proteomes" id="UP000619265"/>
    </source>
</evidence>
<dbReference type="PANTHER" id="PTHR21576">
    <property type="entry name" value="UNCHARACTERIZED NODULIN-LIKE PROTEIN"/>
    <property type="match status" value="1"/>
</dbReference>
<dbReference type="Proteomes" id="UP000619265">
    <property type="component" value="Unassembled WGS sequence"/>
</dbReference>
<dbReference type="Gramene" id="Jr01_30790_p2">
    <property type="protein sequence ID" value="cds.Jr01_30790_p2"/>
    <property type="gene ID" value="Jr01_30790"/>
</dbReference>
<reference evidence="7" key="2">
    <citation type="submission" date="2020-03" db="EMBL/GenBank/DDBJ databases">
        <title>Walnut 2.0.</title>
        <authorList>
            <person name="Marrano A."/>
            <person name="Britton M."/>
            <person name="Zimin A.V."/>
            <person name="Zaini P.A."/>
            <person name="Workman R."/>
            <person name="Puiu D."/>
            <person name="Bianco L."/>
            <person name="Allen B.J."/>
            <person name="Troggio M."/>
            <person name="Leslie C.A."/>
            <person name="Timp W."/>
            <person name="Dendekar A."/>
            <person name="Salzberg S.L."/>
            <person name="Neale D.B."/>
        </authorList>
    </citation>
    <scope>NUCLEOTIDE SEQUENCE</scope>
    <source>
        <tissue evidence="7">Leaves</tissue>
    </source>
</reference>
<sequence length="115" mass="12377">MVALKAGTRPPWVGLGAAVWVLIASGNAYVFPLYSHSLKSIMGLNQHQLTMIGVFNDIGENVGLVPGLACDKFPPWVVLLIGSLACFSGYGVLWLAVSRTVQSLPYCGYENCEVF</sequence>
<evidence type="ECO:0000256" key="3">
    <source>
        <dbReference type="ARBA" id="ARBA00022989"/>
    </source>
</evidence>
<dbReference type="Pfam" id="PF06813">
    <property type="entry name" value="Nodulin-like"/>
    <property type="match status" value="1"/>
</dbReference>
<organism evidence="7 8">
    <name type="scientific">Juglans regia</name>
    <name type="common">English walnut</name>
    <dbReference type="NCBI Taxonomy" id="51240"/>
    <lineage>
        <taxon>Eukaryota</taxon>
        <taxon>Viridiplantae</taxon>
        <taxon>Streptophyta</taxon>
        <taxon>Embryophyta</taxon>
        <taxon>Tracheophyta</taxon>
        <taxon>Spermatophyta</taxon>
        <taxon>Magnoliopsida</taxon>
        <taxon>eudicotyledons</taxon>
        <taxon>Gunneridae</taxon>
        <taxon>Pentapetalae</taxon>
        <taxon>rosids</taxon>
        <taxon>fabids</taxon>
        <taxon>Fagales</taxon>
        <taxon>Juglandaceae</taxon>
        <taxon>Juglans</taxon>
    </lineage>
</organism>
<reference evidence="7" key="1">
    <citation type="submission" date="2015-10" db="EMBL/GenBank/DDBJ databases">
        <authorList>
            <person name="Martinez-Garcia P.J."/>
            <person name="Crepeau M.W."/>
            <person name="Puiu D."/>
            <person name="Gonzalez-Ibeas D."/>
            <person name="Whalen J."/>
            <person name="Stevens K."/>
            <person name="Paul R."/>
            <person name="Butterfield T."/>
            <person name="Britton M."/>
            <person name="Reagan R."/>
            <person name="Chakraborty S."/>
            <person name="Walawage S.L."/>
            <person name="Vasquez-Gross H.A."/>
            <person name="Cardeno C."/>
            <person name="Famula R."/>
            <person name="Pratt K."/>
            <person name="Kuruganti S."/>
            <person name="Aradhya M.K."/>
            <person name="Leslie C.A."/>
            <person name="Dandekar A.M."/>
            <person name="Salzberg S.L."/>
            <person name="Wegrzyn J.L."/>
            <person name="Langley C.H."/>
            <person name="Neale D.B."/>
        </authorList>
    </citation>
    <scope>NUCLEOTIDE SEQUENCE</scope>
    <source>
        <tissue evidence="7">Leaves</tissue>
    </source>
</reference>
<gene>
    <name evidence="7" type="ORF">F2P56_002851</name>
</gene>
<evidence type="ECO:0000313" key="7">
    <source>
        <dbReference type="EMBL" id="KAF5482267.1"/>
    </source>
</evidence>
<keyword evidence="4 5" id="KW-0472">Membrane</keyword>
<feature type="domain" description="Nodulin-like" evidence="6">
    <location>
        <begin position="11"/>
        <end position="107"/>
    </location>
</feature>
<comment type="caution">
    <text evidence="7">The sequence shown here is derived from an EMBL/GenBank/DDBJ whole genome shotgun (WGS) entry which is preliminary data.</text>
</comment>
<proteinExistence type="predicted"/>
<name>A0A833Y2A3_JUGRE</name>
<dbReference type="InterPro" id="IPR010658">
    <property type="entry name" value="Nodulin-like"/>
</dbReference>
<feature type="transmembrane region" description="Helical" evidence="5">
    <location>
        <begin position="76"/>
        <end position="97"/>
    </location>
</feature>
<evidence type="ECO:0000256" key="4">
    <source>
        <dbReference type="ARBA" id="ARBA00023136"/>
    </source>
</evidence>
<evidence type="ECO:0000256" key="5">
    <source>
        <dbReference type="SAM" id="Phobius"/>
    </source>
</evidence>
<dbReference type="PANTHER" id="PTHR21576:SF154">
    <property type="entry name" value="OS04G0502800 PROTEIN"/>
    <property type="match status" value="1"/>
</dbReference>
<dbReference type="GO" id="GO:0016020">
    <property type="term" value="C:membrane"/>
    <property type="evidence" value="ECO:0007669"/>
    <property type="project" value="UniProtKB-SubCell"/>
</dbReference>
<keyword evidence="2 5" id="KW-0812">Transmembrane</keyword>
<keyword evidence="3 5" id="KW-1133">Transmembrane helix</keyword>
<accession>A0A833Y2A3</accession>
<evidence type="ECO:0000259" key="6">
    <source>
        <dbReference type="Pfam" id="PF06813"/>
    </source>
</evidence>
<comment type="subcellular location">
    <subcellularLocation>
        <location evidence="1">Membrane</location>
        <topology evidence="1">Multi-pass membrane protein</topology>
    </subcellularLocation>
</comment>
<dbReference type="EMBL" id="LIHL02000001">
    <property type="protein sequence ID" value="KAF5482267.1"/>
    <property type="molecule type" value="Genomic_DNA"/>
</dbReference>
<evidence type="ECO:0000256" key="1">
    <source>
        <dbReference type="ARBA" id="ARBA00004141"/>
    </source>
</evidence>
<dbReference type="AlphaFoldDB" id="A0A833Y2A3"/>
<feature type="transmembrane region" description="Helical" evidence="5">
    <location>
        <begin position="12"/>
        <end position="34"/>
    </location>
</feature>
<evidence type="ECO:0000256" key="2">
    <source>
        <dbReference type="ARBA" id="ARBA00022692"/>
    </source>
</evidence>